<feature type="compositionally biased region" description="Gly residues" evidence="1">
    <location>
        <begin position="89"/>
        <end position="98"/>
    </location>
</feature>
<dbReference type="STRING" id="573729.G2QNE2"/>
<sequence>MAPRSSGTSPSPPPSHSANRESFLERKKKEIVDKSMALLQISLDRCLDKSVSSAPAVAGAVAGAGAAVEGARRRVKRVREDDGDESGGRGDVSGSGGGEKAKKKKVNPKEGGGKKFACPFSKHDPAGYRFTKTCCGPGWDDVHRVKEHVYRRHSLKNFCPRCFDHFDKSELLQQHVRAQVPCKLREKSFHAISEEQEKQLRTRAKPNCSEEDKWGEMYRTIFPDDKKIPSPYYDSDANGSSRSARSQFASFEEAREFLRVEIPRLVRPEIEKYVSTLFEEVQEKVNQKTVEIIRNVETKVLRTFHFQEEQASALPAATAAAVLGAGTGTDACVGAGTGAAPAAPGEPSPPPSPGFGGDVAAVGNAAGGAGPELSKIGQFFEDFQDDDFVNELVSSMRVDLESVLANSHGLLGYDVFSQGDSAYYTGSTSGEQSLYAAMGGGNGACMHRC</sequence>
<dbReference type="Proteomes" id="UP000007322">
    <property type="component" value="Chromosome 7"/>
</dbReference>
<keyword evidence="3" id="KW-1185">Reference proteome</keyword>
<dbReference type="OrthoDB" id="4161727at2759"/>
<feature type="region of interest" description="Disordered" evidence="1">
    <location>
        <begin position="1"/>
        <end position="27"/>
    </location>
</feature>
<dbReference type="VEuPathDB" id="FungiDB:MYCTH_2312900"/>
<name>G2QNE2_THET4</name>
<gene>
    <name evidence="2" type="ORF">MYCTH_2312900</name>
</gene>
<dbReference type="InParanoid" id="G2QNE2"/>
<evidence type="ECO:0000313" key="2">
    <source>
        <dbReference type="EMBL" id="AEO62015.1"/>
    </source>
</evidence>
<evidence type="ECO:0000256" key="1">
    <source>
        <dbReference type="SAM" id="MobiDB-lite"/>
    </source>
</evidence>
<proteinExistence type="predicted"/>
<dbReference type="KEGG" id="mtm:MYCTH_2312900"/>
<dbReference type="OMA" id="CENSPPR"/>
<feature type="compositionally biased region" description="Basic and acidic residues" evidence="1">
    <location>
        <begin position="18"/>
        <end position="27"/>
    </location>
</feature>
<dbReference type="eggNOG" id="ENOG502SAWK">
    <property type="taxonomic scope" value="Eukaryota"/>
</dbReference>
<reference evidence="2 3" key="1">
    <citation type="journal article" date="2011" name="Nat. Biotechnol.">
        <title>Comparative genomic analysis of the thermophilic biomass-degrading fungi Myceliophthora thermophila and Thielavia terrestris.</title>
        <authorList>
            <person name="Berka R.M."/>
            <person name="Grigoriev I.V."/>
            <person name="Otillar R."/>
            <person name="Salamov A."/>
            <person name="Grimwood J."/>
            <person name="Reid I."/>
            <person name="Ishmael N."/>
            <person name="John T."/>
            <person name="Darmond C."/>
            <person name="Moisan M.-C."/>
            <person name="Henrissat B."/>
            <person name="Coutinho P.M."/>
            <person name="Lombard V."/>
            <person name="Natvig D.O."/>
            <person name="Lindquist E."/>
            <person name="Schmutz J."/>
            <person name="Lucas S."/>
            <person name="Harris P."/>
            <person name="Powlowski J."/>
            <person name="Bellemare A."/>
            <person name="Taylor D."/>
            <person name="Butler G."/>
            <person name="de Vries R.P."/>
            <person name="Allijn I.E."/>
            <person name="van den Brink J."/>
            <person name="Ushinsky S."/>
            <person name="Storms R."/>
            <person name="Powell A.J."/>
            <person name="Paulsen I.T."/>
            <person name="Elbourne L.D.H."/>
            <person name="Baker S.E."/>
            <person name="Magnuson J."/>
            <person name="LaBoissiere S."/>
            <person name="Clutterbuck A.J."/>
            <person name="Martinez D."/>
            <person name="Wogulis M."/>
            <person name="de Leon A.L."/>
            <person name="Rey M.W."/>
            <person name="Tsang A."/>
        </authorList>
    </citation>
    <scope>NUCLEOTIDE SEQUENCE [LARGE SCALE GENOMIC DNA]</scope>
    <source>
        <strain evidence="3">ATCC 42464 / BCRC 31852 / DSM 1799</strain>
    </source>
</reference>
<dbReference type="PANTHER" id="PTHR38166">
    <property type="entry name" value="C2H2-TYPE DOMAIN-CONTAINING PROTEIN-RELATED"/>
    <property type="match status" value="1"/>
</dbReference>
<feature type="compositionally biased region" description="Low complexity" evidence="1">
    <location>
        <begin position="58"/>
        <end position="69"/>
    </location>
</feature>
<dbReference type="GeneID" id="11509811"/>
<dbReference type="HOGENOM" id="CLU_035329_0_0_1"/>
<protein>
    <recommendedName>
        <fullName evidence="4">C2H2-type domain-containing protein</fullName>
    </recommendedName>
</protein>
<accession>G2QNE2</accession>
<dbReference type="RefSeq" id="XP_003667260.1">
    <property type="nucleotide sequence ID" value="XM_003667212.1"/>
</dbReference>
<feature type="region of interest" description="Disordered" evidence="1">
    <location>
        <begin position="58"/>
        <end position="116"/>
    </location>
</feature>
<evidence type="ECO:0000313" key="3">
    <source>
        <dbReference type="Proteomes" id="UP000007322"/>
    </source>
</evidence>
<feature type="compositionally biased region" description="Pro residues" evidence="1">
    <location>
        <begin position="344"/>
        <end position="353"/>
    </location>
</feature>
<organism evidence="2 3">
    <name type="scientific">Thermothelomyces thermophilus (strain ATCC 42464 / BCRC 31852 / DSM 1799)</name>
    <name type="common">Sporotrichum thermophile</name>
    <dbReference type="NCBI Taxonomy" id="573729"/>
    <lineage>
        <taxon>Eukaryota</taxon>
        <taxon>Fungi</taxon>
        <taxon>Dikarya</taxon>
        <taxon>Ascomycota</taxon>
        <taxon>Pezizomycotina</taxon>
        <taxon>Sordariomycetes</taxon>
        <taxon>Sordariomycetidae</taxon>
        <taxon>Sordariales</taxon>
        <taxon>Chaetomiaceae</taxon>
        <taxon>Thermothelomyces</taxon>
    </lineage>
</organism>
<dbReference type="EMBL" id="CP003008">
    <property type="protein sequence ID" value="AEO62015.1"/>
    <property type="molecule type" value="Genomic_DNA"/>
</dbReference>
<dbReference type="AlphaFoldDB" id="G2QNE2"/>
<evidence type="ECO:0008006" key="4">
    <source>
        <dbReference type="Google" id="ProtNLM"/>
    </source>
</evidence>
<dbReference type="PANTHER" id="PTHR38166:SF1">
    <property type="entry name" value="C2H2-TYPE DOMAIN-CONTAINING PROTEIN"/>
    <property type="match status" value="1"/>
</dbReference>
<feature type="region of interest" description="Disordered" evidence="1">
    <location>
        <begin position="338"/>
        <end position="361"/>
    </location>
</feature>